<dbReference type="InterPro" id="IPR009057">
    <property type="entry name" value="Homeodomain-like_sf"/>
</dbReference>
<feature type="DNA-binding region" description="H-T-H motif" evidence="4">
    <location>
        <begin position="36"/>
        <end position="55"/>
    </location>
</feature>
<keyword evidence="1" id="KW-0805">Transcription regulation</keyword>
<dbReference type="SUPFAM" id="SSF46689">
    <property type="entry name" value="Homeodomain-like"/>
    <property type="match status" value="1"/>
</dbReference>
<dbReference type="InterPro" id="IPR001647">
    <property type="entry name" value="HTH_TetR"/>
</dbReference>
<keyword evidence="2 4" id="KW-0238">DNA-binding</keyword>
<feature type="domain" description="HTH tetR-type" evidence="5">
    <location>
        <begin position="13"/>
        <end position="73"/>
    </location>
</feature>
<dbReference type="InterPro" id="IPR050109">
    <property type="entry name" value="HTH-type_TetR-like_transc_reg"/>
</dbReference>
<dbReference type="InterPro" id="IPR036271">
    <property type="entry name" value="Tet_transcr_reg_TetR-rel_C_sf"/>
</dbReference>
<dbReference type="PANTHER" id="PTHR30055:SF220">
    <property type="entry name" value="TETR-FAMILY REGULATORY PROTEIN"/>
    <property type="match status" value="1"/>
</dbReference>
<evidence type="ECO:0000256" key="1">
    <source>
        <dbReference type="ARBA" id="ARBA00023015"/>
    </source>
</evidence>
<keyword evidence="3" id="KW-0804">Transcription</keyword>
<dbReference type="PANTHER" id="PTHR30055">
    <property type="entry name" value="HTH-TYPE TRANSCRIPTIONAL REGULATOR RUTR"/>
    <property type="match status" value="1"/>
</dbReference>
<dbReference type="SUPFAM" id="SSF48498">
    <property type="entry name" value="Tetracyclin repressor-like, C-terminal domain"/>
    <property type="match status" value="1"/>
</dbReference>
<dbReference type="Proteomes" id="UP001501565">
    <property type="component" value="Unassembled WGS sequence"/>
</dbReference>
<dbReference type="Pfam" id="PF00440">
    <property type="entry name" value="TetR_N"/>
    <property type="match status" value="1"/>
</dbReference>
<dbReference type="PROSITE" id="PS50977">
    <property type="entry name" value="HTH_TETR_2"/>
    <property type="match status" value="1"/>
</dbReference>
<dbReference type="Gene3D" id="1.10.357.10">
    <property type="entry name" value="Tetracycline Repressor, domain 2"/>
    <property type="match status" value="1"/>
</dbReference>
<dbReference type="InterPro" id="IPR025996">
    <property type="entry name" value="MT1864/Rv1816-like_C"/>
</dbReference>
<keyword evidence="7" id="KW-1185">Reference proteome</keyword>
<gene>
    <name evidence="6" type="ORF">GCM10022277_13660</name>
</gene>
<proteinExistence type="predicted"/>
<evidence type="ECO:0000256" key="3">
    <source>
        <dbReference type="ARBA" id="ARBA00023163"/>
    </source>
</evidence>
<evidence type="ECO:0000313" key="7">
    <source>
        <dbReference type="Proteomes" id="UP001501565"/>
    </source>
</evidence>
<accession>A0ABP7MB24</accession>
<protein>
    <recommendedName>
        <fullName evidence="5">HTH tetR-type domain-containing protein</fullName>
    </recommendedName>
</protein>
<sequence length="203" mass="23022">MTEKEPKSTYHKVNLRESLITEAARMIQEEGVASVTLRGLGQRLDVSRTAPYRHFEDKTDLLCAVSEYGFTLFRQALETERLSPGVRAISRFQNMGRAYIHFALENTSYYSLMFREPTVVDHQTASLKAAGDAALNELKLILEECQNEGLVAQENLDLQAMFVWSGMHGYCSLLLDKYQGEEGELSRMTEYMVSKVLQGVSKH</sequence>
<comment type="caution">
    <text evidence="6">The sequence shown here is derived from an EMBL/GenBank/DDBJ whole genome shotgun (WGS) entry which is preliminary data.</text>
</comment>
<evidence type="ECO:0000313" key="6">
    <source>
        <dbReference type="EMBL" id="GAA3919497.1"/>
    </source>
</evidence>
<reference evidence="7" key="1">
    <citation type="journal article" date="2019" name="Int. J. Syst. Evol. Microbiol.">
        <title>The Global Catalogue of Microorganisms (GCM) 10K type strain sequencing project: providing services to taxonomists for standard genome sequencing and annotation.</title>
        <authorList>
            <consortium name="The Broad Institute Genomics Platform"/>
            <consortium name="The Broad Institute Genome Sequencing Center for Infectious Disease"/>
            <person name="Wu L."/>
            <person name="Ma J."/>
        </authorList>
    </citation>
    <scope>NUCLEOTIDE SEQUENCE [LARGE SCALE GENOMIC DNA]</scope>
    <source>
        <strain evidence="7">JCM 17551</strain>
    </source>
</reference>
<organism evidence="6 7">
    <name type="scientific">Litoribacillus peritrichatus</name>
    <dbReference type="NCBI Taxonomy" id="718191"/>
    <lineage>
        <taxon>Bacteria</taxon>
        <taxon>Pseudomonadati</taxon>
        <taxon>Pseudomonadota</taxon>
        <taxon>Gammaproteobacteria</taxon>
        <taxon>Oceanospirillales</taxon>
        <taxon>Oceanospirillaceae</taxon>
        <taxon>Litoribacillus</taxon>
    </lineage>
</organism>
<dbReference type="RefSeq" id="WP_344796812.1">
    <property type="nucleotide sequence ID" value="NZ_BAABBN010000004.1"/>
</dbReference>
<name>A0ABP7MB24_9GAMM</name>
<evidence type="ECO:0000259" key="5">
    <source>
        <dbReference type="PROSITE" id="PS50977"/>
    </source>
</evidence>
<evidence type="ECO:0000256" key="4">
    <source>
        <dbReference type="PROSITE-ProRule" id="PRU00335"/>
    </source>
</evidence>
<evidence type="ECO:0000256" key="2">
    <source>
        <dbReference type="ARBA" id="ARBA00023125"/>
    </source>
</evidence>
<dbReference type="EMBL" id="BAABBN010000004">
    <property type="protein sequence ID" value="GAA3919497.1"/>
    <property type="molecule type" value="Genomic_DNA"/>
</dbReference>
<dbReference type="Pfam" id="PF13305">
    <property type="entry name" value="TetR_C_33"/>
    <property type="match status" value="1"/>
</dbReference>